<accession>A0ABU8MN05</accession>
<name>A0ABU8MN05_9PSEU</name>
<gene>
    <name evidence="1" type="ORF">WCD74_12740</name>
</gene>
<comment type="caution">
    <text evidence="1">The sequence shown here is derived from an EMBL/GenBank/DDBJ whole genome shotgun (WGS) entry which is preliminary data.</text>
</comment>
<organism evidence="1 2">
    <name type="scientific">Actinomycetospora aurantiaca</name>
    <dbReference type="NCBI Taxonomy" id="3129233"/>
    <lineage>
        <taxon>Bacteria</taxon>
        <taxon>Bacillati</taxon>
        <taxon>Actinomycetota</taxon>
        <taxon>Actinomycetes</taxon>
        <taxon>Pseudonocardiales</taxon>
        <taxon>Pseudonocardiaceae</taxon>
        <taxon>Actinomycetospora</taxon>
    </lineage>
</organism>
<evidence type="ECO:0000313" key="2">
    <source>
        <dbReference type="Proteomes" id="UP001385809"/>
    </source>
</evidence>
<keyword evidence="2" id="KW-1185">Reference proteome</keyword>
<dbReference type="EMBL" id="JBBEGN010000005">
    <property type="protein sequence ID" value="MEJ2868631.1"/>
    <property type="molecule type" value="Genomic_DNA"/>
</dbReference>
<evidence type="ECO:0000313" key="1">
    <source>
        <dbReference type="EMBL" id="MEJ2868631.1"/>
    </source>
</evidence>
<protein>
    <submittedName>
        <fullName evidence="1">Uncharacterized protein</fullName>
    </submittedName>
</protein>
<dbReference type="Proteomes" id="UP001385809">
    <property type="component" value="Unassembled WGS sequence"/>
</dbReference>
<proteinExistence type="predicted"/>
<reference evidence="1 2" key="1">
    <citation type="submission" date="2024-03" db="EMBL/GenBank/DDBJ databases">
        <title>Actinomycetospora sp. OC33-EN08, a novel actinomycete isolated from wild orchid (Aerides multiflora).</title>
        <authorList>
            <person name="Suriyachadkun C."/>
        </authorList>
    </citation>
    <scope>NUCLEOTIDE SEQUENCE [LARGE SCALE GENOMIC DNA]</scope>
    <source>
        <strain evidence="1 2">OC33-EN08</strain>
    </source>
</reference>
<sequence>MTVYVSLPQIPLTLKFEESMNEVAAHLQELLEGAKVHRYHLDNGAMVLVNWGVMEAITLNEGPRTLELDELNRGLRTSVQAIADD</sequence>
<dbReference type="RefSeq" id="WP_337695209.1">
    <property type="nucleotide sequence ID" value="NZ_JBBEGN010000005.1"/>
</dbReference>